<evidence type="ECO:0000313" key="13">
    <source>
        <dbReference type="Proteomes" id="UP000307790"/>
    </source>
</evidence>
<evidence type="ECO:0000256" key="6">
    <source>
        <dbReference type="ARBA" id="ARBA00022801"/>
    </source>
</evidence>
<keyword evidence="7 9" id="KW-1133">Transmembrane helix</keyword>
<dbReference type="PANTHER" id="PTHR33695:SF1">
    <property type="entry name" value="LIPOPROTEIN SIGNAL PEPTIDASE"/>
    <property type="match status" value="1"/>
</dbReference>
<evidence type="ECO:0000256" key="5">
    <source>
        <dbReference type="ARBA" id="ARBA00022750"/>
    </source>
</evidence>
<dbReference type="GO" id="GO:0006508">
    <property type="term" value="P:proteolysis"/>
    <property type="evidence" value="ECO:0007669"/>
    <property type="project" value="UniProtKB-KW"/>
</dbReference>
<evidence type="ECO:0000256" key="1">
    <source>
        <dbReference type="ARBA" id="ARBA00006139"/>
    </source>
</evidence>
<keyword evidence="2 9" id="KW-1003">Cell membrane</keyword>
<keyword evidence="8 9" id="KW-0472">Membrane</keyword>
<dbReference type="NCBIfam" id="TIGR00077">
    <property type="entry name" value="lspA"/>
    <property type="match status" value="1"/>
</dbReference>
<dbReference type="GO" id="GO:0004190">
    <property type="term" value="F:aspartic-type endopeptidase activity"/>
    <property type="evidence" value="ECO:0007669"/>
    <property type="project" value="UniProtKB-UniRule"/>
</dbReference>
<evidence type="ECO:0000256" key="7">
    <source>
        <dbReference type="ARBA" id="ARBA00022989"/>
    </source>
</evidence>
<evidence type="ECO:0000256" key="4">
    <source>
        <dbReference type="ARBA" id="ARBA00022692"/>
    </source>
</evidence>
<comment type="function">
    <text evidence="9 10">This protein specifically catalyzes the removal of signal peptides from prolipoproteins.</text>
</comment>
<dbReference type="InterPro" id="IPR001872">
    <property type="entry name" value="Peptidase_A8"/>
</dbReference>
<keyword evidence="4 9" id="KW-0812">Transmembrane</keyword>
<keyword evidence="6 9" id="KW-0378">Hydrolase</keyword>
<dbReference type="EMBL" id="VCBC01000016">
    <property type="protein sequence ID" value="TLU61458.1"/>
    <property type="molecule type" value="Genomic_DNA"/>
</dbReference>
<evidence type="ECO:0000256" key="2">
    <source>
        <dbReference type="ARBA" id="ARBA00022475"/>
    </source>
</evidence>
<evidence type="ECO:0000256" key="11">
    <source>
        <dbReference type="RuleBase" id="RU004181"/>
    </source>
</evidence>
<comment type="caution">
    <text evidence="9">Lacks conserved residue(s) required for the propagation of feature annotation.</text>
</comment>
<dbReference type="Proteomes" id="UP000307790">
    <property type="component" value="Unassembled WGS sequence"/>
</dbReference>
<dbReference type="HAMAP" id="MF_00161">
    <property type="entry name" value="LspA"/>
    <property type="match status" value="1"/>
</dbReference>
<comment type="similarity">
    <text evidence="1 9 11">Belongs to the peptidase A8 family.</text>
</comment>
<keyword evidence="12" id="KW-0449">Lipoprotein</keyword>
<comment type="pathway">
    <text evidence="9">Protein modification; lipoprotein biosynthesis (signal peptide cleavage).</text>
</comment>
<dbReference type="Pfam" id="PF01252">
    <property type="entry name" value="Peptidase_A8"/>
    <property type="match status" value="1"/>
</dbReference>
<dbReference type="RefSeq" id="WP_138320949.1">
    <property type="nucleotide sequence ID" value="NZ_VCBC01000016.1"/>
</dbReference>
<evidence type="ECO:0000313" key="12">
    <source>
        <dbReference type="EMBL" id="TLU61458.1"/>
    </source>
</evidence>
<proteinExistence type="inferred from homology"/>
<dbReference type="PRINTS" id="PR00781">
    <property type="entry name" value="LIPOSIGPTASE"/>
</dbReference>
<feature type="transmembrane region" description="Helical" evidence="9">
    <location>
        <begin position="132"/>
        <end position="152"/>
    </location>
</feature>
<feature type="transmembrane region" description="Helical" evidence="9">
    <location>
        <begin position="69"/>
        <end position="87"/>
    </location>
</feature>
<accession>A0A5R9IH26</accession>
<dbReference type="GO" id="GO:0005886">
    <property type="term" value="C:plasma membrane"/>
    <property type="evidence" value="ECO:0007669"/>
    <property type="project" value="UniProtKB-SubCell"/>
</dbReference>
<protein>
    <recommendedName>
        <fullName evidence="9">Lipoprotein signal peptidase</fullName>
        <ecNumber evidence="9">3.4.23.36</ecNumber>
    </recommendedName>
    <alternativeName>
        <fullName evidence="9">Prolipoprotein signal peptidase</fullName>
    </alternativeName>
    <alternativeName>
        <fullName evidence="9">Signal peptidase II</fullName>
        <shortName evidence="9">SPase II</shortName>
    </alternativeName>
</protein>
<dbReference type="PANTHER" id="PTHR33695">
    <property type="entry name" value="LIPOPROTEIN SIGNAL PEPTIDASE"/>
    <property type="match status" value="1"/>
</dbReference>
<sequence>MMNIKDSGLKWLWLAVVMLVLDQLTKQLVVASMSLYQSIEVLPFFNFTYVHNTGAAFSFLADAGGWQRWFFSAIAIGVSSLLVYWMAKAKPSEKLICISYALIISGALGNLIDRMAFGYVIDFLDFYVGNKHWPAFNIADSAIFVGAALMIFEAFTNDSDNRDNDNKSNAKNA</sequence>
<keyword evidence="13" id="KW-1185">Reference proteome</keyword>
<dbReference type="UniPathway" id="UPA00665"/>
<feature type="transmembrane region" description="Helical" evidence="9">
    <location>
        <begin position="94"/>
        <end position="112"/>
    </location>
</feature>
<feature type="active site" evidence="9">
    <location>
        <position position="122"/>
    </location>
</feature>
<name>A0A5R9IH26_9GAMM</name>
<dbReference type="AlphaFoldDB" id="A0A5R9IH26"/>
<feature type="active site" evidence="9">
    <location>
        <position position="140"/>
    </location>
</feature>
<evidence type="ECO:0000256" key="10">
    <source>
        <dbReference type="RuleBase" id="RU000594"/>
    </source>
</evidence>
<evidence type="ECO:0000256" key="9">
    <source>
        <dbReference type="HAMAP-Rule" id="MF_00161"/>
    </source>
</evidence>
<evidence type="ECO:0000256" key="8">
    <source>
        <dbReference type="ARBA" id="ARBA00023136"/>
    </source>
</evidence>
<evidence type="ECO:0000256" key="3">
    <source>
        <dbReference type="ARBA" id="ARBA00022670"/>
    </source>
</evidence>
<keyword evidence="5 9" id="KW-0064">Aspartyl protease</keyword>
<reference evidence="12 13" key="1">
    <citation type="submission" date="2019-05" db="EMBL/GenBank/DDBJ databases">
        <title>Genome sequences of Thalassotalea litorea 1K03283.</title>
        <authorList>
            <person name="Zhang D."/>
        </authorList>
    </citation>
    <scope>NUCLEOTIDE SEQUENCE [LARGE SCALE GENOMIC DNA]</scope>
    <source>
        <strain evidence="12 13">MCCC 1K03283</strain>
    </source>
</reference>
<gene>
    <name evidence="9" type="primary">lspA</name>
    <name evidence="12" type="ORF">FE810_14555</name>
</gene>
<comment type="catalytic activity">
    <reaction evidence="9 10">
        <text>Release of signal peptides from bacterial membrane prolipoproteins. Hydrolyzes -Xaa-Yaa-Zaa-|-(S,diacylglyceryl)Cys-, in which Xaa is hydrophobic (preferably Leu), and Yaa (Ala or Ser) and Zaa (Gly or Ala) have small, neutral side chains.</text>
        <dbReference type="EC" id="3.4.23.36"/>
    </reaction>
</comment>
<dbReference type="OrthoDB" id="9810259at2"/>
<comment type="caution">
    <text evidence="12">The sequence shown here is derived from an EMBL/GenBank/DDBJ whole genome shotgun (WGS) entry which is preliminary data.</text>
</comment>
<keyword evidence="3 9" id="KW-0645">Protease</keyword>
<organism evidence="12 13">
    <name type="scientific">Thalassotalea litorea</name>
    <dbReference type="NCBI Taxonomy" id="2020715"/>
    <lineage>
        <taxon>Bacteria</taxon>
        <taxon>Pseudomonadati</taxon>
        <taxon>Pseudomonadota</taxon>
        <taxon>Gammaproteobacteria</taxon>
        <taxon>Alteromonadales</taxon>
        <taxon>Colwelliaceae</taxon>
        <taxon>Thalassotalea</taxon>
    </lineage>
</organism>
<dbReference type="PROSITE" id="PS00855">
    <property type="entry name" value="SPASE_II"/>
    <property type="match status" value="1"/>
</dbReference>
<comment type="subcellular location">
    <subcellularLocation>
        <location evidence="9">Cell membrane</location>
        <topology evidence="9">Multi-pass membrane protein</topology>
    </subcellularLocation>
</comment>
<dbReference type="EC" id="3.4.23.36" evidence="9"/>